<accession>A0A1U8AIV5</accession>
<dbReference type="OrthoDB" id="773814at2759"/>
<proteinExistence type="predicted"/>
<evidence type="ECO:0000313" key="2">
    <source>
        <dbReference type="Proteomes" id="UP000189703"/>
    </source>
</evidence>
<feature type="region of interest" description="Disordered" evidence="1">
    <location>
        <begin position="27"/>
        <end position="62"/>
    </location>
</feature>
<evidence type="ECO:0000256" key="1">
    <source>
        <dbReference type="SAM" id="MobiDB-lite"/>
    </source>
</evidence>
<keyword evidence="2" id="KW-1185">Reference proteome</keyword>
<dbReference type="FunCoup" id="A0A1U8AIV5">
    <property type="interactions" value="1081"/>
</dbReference>
<evidence type="ECO:0000313" key="3">
    <source>
        <dbReference type="RefSeq" id="XP_010262420.1"/>
    </source>
</evidence>
<name>A0A1U8AIV5_NELNU</name>
<feature type="compositionally biased region" description="Basic residues" evidence="1">
    <location>
        <begin position="46"/>
        <end position="58"/>
    </location>
</feature>
<dbReference type="AlphaFoldDB" id="A0A1U8AIV5"/>
<dbReference type="Proteomes" id="UP000189703">
    <property type="component" value="Unplaced"/>
</dbReference>
<dbReference type="KEGG" id="nnu:104600948"/>
<dbReference type="eggNOG" id="ENOG502SFAF">
    <property type="taxonomic scope" value="Eukaryota"/>
</dbReference>
<dbReference type="PANTHER" id="PTHR33401:SF2">
    <property type="entry name" value="OS03G0138400 PROTEIN"/>
    <property type="match status" value="1"/>
</dbReference>
<gene>
    <name evidence="3" type="primary">LOC104600948</name>
</gene>
<dbReference type="RefSeq" id="XP_010262420.1">
    <property type="nucleotide sequence ID" value="XM_010264118.2"/>
</dbReference>
<dbReference type="InParanoid" id="A0A1U8AIV5"/>
<protein>
    <submittedName>
        <fullName evidence="3">Uncharacterized protein LOC104600948 isoform X1</fullName>
    </submittedName>
</protein>
<reference evidence="3" key="1">
    <citation type="submission" date="2025-08" db="UniProtKB">
        <authorList>
            <consortium name="RefSeq"/>
        </authorList>
    </citation>
    <scope>IDENTIFICATION</scope>
</reference>
<sequence length="95" mass="10748">MDKEVANPNSCKNKLSAKIESQKFVIRSDRDEDNESSSLLSPRRGGMSKKPRKARRKVQWNDRNGNNLVEVLEFQPSDTSDIDDEGSDSCICTIM</sequence>
<dbReference type="PANTHER" id="PTHR33401">
    <property type="entry name" value="LIGHT-HARVESTING COMPLEX-LIKE PROTEIN OHP2, CHLOROPLASTIC"/>
    <property type="match status" value="1"/>
</dbReference>
<organism evidence="2 3">
    <name type="scientific">Nelumbo nucifera</name>
    <name type="common">Sacred lotus</name>
    <dbReference type="NCBI Taxonomy" id="4432"/>
    <lineage>
        <taxon>Eukaryota</taxon>
        <taxon>Viridiplantae</taxon>
        <taxon>Streptophyta</taxon>
        <taxon>Embryophyta</taxon>
        <taxon>Tracheophyta</taxon>
        <taxon>Spermatophyta</taxon>
        <taxon>Magnoliopsida</taxon>
        <taxon>Proteales</taxon>
        <taxon>Nelumbonaceae</taxon>
        <taxon>Nelumbo</taxon>
    </lineage>
</organism>
<dbReference type="OMA" id="RKVKWND"/>
<dbReference type="GeneID" id="104600948"/>